<organism evidence="1">
    <name type="scientific">Anopheles coluzzii</name>
    <name type="common">African malaria mosquito</name>
    <dbReference type="NCBI Taxonomy" id="1518534"/>
    <lineage>
        <taxon>Eukaryota</taxon>
        <taxon>Metazoa</taxon>
        <taxon>Ecdysozoa</taxon>
        <taxon>Arthropoda</taxon>
        <taxon>Hexapoda</taxon>
        <taxon>Insecta</taxon>
        <taxon>Pterygota</taxon>
        <taxon>Neoptera</taxon>
        <taxon>Endopterygota</taxon>
        <taxon>Diptera</taxon>
        <taxon>Nematocera</taxon>
        <taxon>Culicoidea</taxon>
        <taxon>Culicidae</taxon>
        <taxon>Anophelinae</taxon>
        <taxon>Anopheles</taxon>
    </lineage>
</organism>
<accession>A0A8W7PDB1</accession>
<reference evidence="1" key="1">
    <citation type="submission" date="2022-08" db="UniProtKB">
        <authorList>
            <consortium name="EnsemblMetazoa"/>
        </authorList>
    </citation>
    <scope>IDENTIFICATION</scope>
</reference>
<dbReference type="AlphaFoldDB" id="A0A8W7PDB1"/>
<dbReference type="EnsemblMetazoa" id="ACOM029962-RA">
    <property type="protein sequence ID" value="ACOM029962-PA.1"/>
    <property type="gene ID" value="ACOM029962"/>
</dbReference>
<protein>
    <submittedName>
        <fullName evidence="1">Uncharacterized protein</fullName>
    </submittedName>
</protein>
<dbReference type="Proteomes" id="UP000075882">
    <property type="component" value="Unassembled WGS sequence"/>
</dbReference>
<proteinExistence type="predicted"/>
<evidence type="ECO:0000313" key="1">
    <source>
        <dbReference type="EnsemblMetazoa" id="ACOM029962-PA.1"/>
    </source>
</evidence>
<name>A0A8W7PDB1_ANOCL</name>
<sequence>MAVRELYSVYKGPSCDRVGCVTLLALCTGKKEKHILDDSNRLVIFGSSFRTCRAFFFSISVLSSSSRSRASSAASSSASVSSCCSSCCSSASTSAATSSSSPAFASFGCSTNASSTAAWSESCSASDSSPESLLAPLPTLIAIDVSRSSGVSALFIEIPDRSSFMSKSRFCIVRPSSSRCCISIERRFMSRDGPFFVFIRSRFSERSFSSIMYSFSCSSSASRLVRRSISRSRLCSSICCRSRSQRWPCLIKRSAFFSRIVFS</sequence>